<dbReference type="Proteomes" id="UP000218113">
    <property type="component" value="Unassembled WGS sequence"/>
</dbReference>
<evidence type="ECO:0000313" key="2">
    <source>
        <dbReference type="Proteomes" id="UP000218113"/>
    </source>
</evidence>
<name>A0A2A4T7C1_9DELT</name>
<dbReference type="Gene3D" id="3.40.190.10">
    <property type="entry name" value="Periplasmic binding protein-like II"/>
    <property type="match status" value="2"/>
</dbReference>
<dbReference type="EMBL" id="NVSR01000014">
    <property type="protein sequence ID" value="PCI29428.1"/>
    <property type="molecule type" value="Genomic_DNA"/>
</dbReference>
<proteinExistence type="predicted"/>
<comment type="caution">
    <text evidence="1">The sequence shown here is derived from an EMBL/GenBank/DDBJ whole genome shotgun (WGS) entry which is preliminary data.</text>
</comment>
<dbReference type="SUPFAM" id="SSF53850">
    <property type="entry name" value="Periplasmic binding protein-like II"/>
    <property type="match status" value="1"/>
</dbReference>
<protein>
    <submittedName>
        <fullName evidence="1">ABC transporter substrate-binding protein</fullName>
    </submittedName>
</protein>
<gene>
    <name evidence="1" type="ORF">COB67_04015</name>
</gene>
<organism evidence="1 2">
    <name type="scientific">SAR324 cluster bacterium</name>
    <dbReference type="NCBI Taxonomy" id="2024889"/>
    <lineage>
        <taxon>Bacteria</taxon>
        <taxon>Deltaproteobacteria</taxon>
        <taxon>SAR324 cluster</taxon>
    </lineage>
</organism>
<sequence length="231" mass="26562">MKSWHYFLFLGISLWMSPIVMGKQLELVTIQGSGIAEITSLILRQAYKQIGIGLTITYLPAQRALIESNEGIVDGEVHRILGIEKRYPNLIRIPVSIWHMKGVVFTKNVTFEVKGWQSLEPYRIGTLRGVKFVENNTQGMNRLRVRDYTQLFLMLADNRLDIVVLAQLSGLKALKATKAEGIRILSPPLTVLKLYHYLHRKNLHLIPEITKALKEMEQQGKIRAIWQQYLK</sequence>
<evidence type="ECO:0000313" key="1">
    <source>
        <dbReference type="EMBL" id="PCI29428.1"/>
    </source>
</evidence>
<dbReference type="AlphaFoldDB" id="A0A2A4T7C1"/>
<accession>A0A2A4T7C1</accession>
<reference evidence="2" key="1">
    <citation type="submission" date="2017-08" db="EMBL/GenBank/DDBJ databases">
        <title>A dynamic microbial community with high functional redundancy inhabits the cold, oxic subseafloor aquifer.</title>
        <authorList>
            <person name="Tully B.J."/>
            <person name="Wheat C.G."/>
            <person name="Glazer B.T."/>
            <person name="Huber J.A."/>
        </authorList>
    </citation>
    <scope>NUCLEOTIDE SEQUENCE [LARGE SCALE GENOMIC DNA]</scope>
</reference>